<comment type="caution">
    <text evidence="3">The sequence shown here is derived from an EMBL/GenBank/DDBJ whole genome shotgun (WGS) entry which is preliminary data.</text>
</comment>
<dbReference type="InterPro" id="IPR011010">
    <property type="entry name" value="DNA_brk_join_enz"/>
</dbReference>
<dbReference type="EMBL" id="LAZR01017877">
    <property type="protein sequence ID" value="KKL98598.1"/>
    <property type="molecule type" value="Genomic_DNA"/>
</dbReference>
<organism evidence="3">
    <name type="scientific">marine sediment metagenome</name>
    <dbReference type="NCBI Taxonomy" id="412755"/>
    <lineage>
        <taxon>unclassified sequences</taxon>
        <taxon>metagenomes</taxon>
        <taxon>ecological metagenomes</taxon>
    </lineage>
</organism>
<dbReference type="GO" id="GO:0015074">
    <property type="term" value="P:DNA integration"/>
    <property type="evidence" value="ECO:0007669"/>
    <property type="project" value="InterPro"/>
</dbReference>
<accession>A0A0F9GIH2</accession>
<keyword evidence="1" id="KW-0238">DNA-binding</keyword>
<dbReference type="Pfam" id="PF13495">
    <property type="entry name" value="Phage_int_SAM_4"/>
    <property type="match status" value="1"/>
</dbReference>
<name>A0A0F9GIH2_9ZZZZ</name>
<feature type="domain" description="Integrase SAM-like N-terminal" evidence="2">
    <location>
        <begin position="12"/>
        <end position="90"/>
    </location>
</feature>
<gene>
    <name evidence="3" type="ORF">LCGC14_1822850</name>
</gene>
<protein>
    <recommendedName>
        <fullName evidence="2">Integrase SAM-like N-terminal domain-containing protein</fullName>
    </recommendedName>
</protein>
<dbReference type="InterPro" id="IPR004107">
    <property type="entry name" value="Integrase_SAM-like_N"/>
</dbReference>
<evidence type="ECO:0000259" key="2">
    <source>
        <dbReference type="Pfam" id="PF13495"/>
    </source>
</evidence>
<proteinExistence type="predicted"/>
<evidence type="ECO:0000313" key="3">
    <source>
        <dbReference type="EMBL" id="KKL98598.1"/>
    </source>
</evidence>
<evidence type="ECO:0000256" key="1">
    <source>
        <dbReference type="ARBA" id="ARBA00023125"/>
    </source>
</evidence>
<dbReference type="InterPro" id="IPR010998">
    <property type="entry name" value="Integrase_recombinase_N"/>
</dbReference>
<dbReference type="SUPFAM" id="SSF56349">
    <property type="entry name" value="DNA breaking-rejoining enzymes"/>
    <property type="match status" value="1"/>
</dbReference>
<dbReference type="GO" id="GO:0003677">
    <property type="term" value="F:DNA binding"/>
    <property type="evidence" value="ECO:0007669"/>
    <property type="project" value="UniProtKB-KW"/>
</dbReference>
<dbReference type="Gene3D" id="1.10.150.130">
    <property type="match status" value="1"/>
</dbReference>
<reference evidence="3" key="1">
    <citation type="journal article" date="2015" name="Nature">
        <title>Complex archaea that bridge the gap between prokaryotes and eukaryotes.</title>
        <authorList>
            <person name="Spang A."/>
            <person name="Saw J.H."/>
            <person name="Jorgensen S.L."/>
            <person name="Zaremba-Niedzwiedzka K."/>
            <person name="Martijn J."/>
            <person name="Lind A.E."/>
            <person name="van Eijk R."/>
            <person name="Schleper C."/>
            <person name="Guy L."/>
            <person name="Ettema T.J."/>
        </authorList>
    </citation>
    <scope>NUCLEOTIDE SEQUENCE</scope>
</reference>
<sequence length="124" mass="14028">MNIQHSEPTTPLRARMILDMTARTLGPASQTSHLRACKRFAAWLGRSPETATPDDVKYFQQHLVEIGTSICTRNQTMTGVKFLFRVTMRRHDLVAEILSLKEPVKVPLVLSKKEIKRILAMAPS</sequence>
<feature type="non-terminal residue" evidence="3">
    <location>
        <position position="124"/>
    </location>
</feature>
<dbReference type="AlphaFoldDB" id="A0A0F9GIH2"/>